<dbReference type="AlphaFoldDB" id="A0ABC8ITM0"/>
<keyword evidence="4" id="KW-0479">Metal-binding</keyword>
<reference evidence="6 7" key="1">
    <citation type="submission" date="2022-03" db="EMBL/GenBank/DDBJ databases">
        <authorList>
            <person name="Macdonald S."/>
            <person name="Ahmed S."/>
            <person name="Newling K."/>
        </authorList>
    </citation>
    <scope>NUCLEOTIDE SEQUENCE [LARGE SCALE GENOMIC DNA]</scope>
</reference>
<evidence type="ECO:0000313" key="6">
    <source>
        <dbReference type="EMBL" id="CAH8299946.1"/>
    </source>
</evidence>
<evidence type="ECO:0000256" key="5">
    <source>
        <dbReference type="ARBA" id="ARBA00022842"/>
    </source>
</evidence>
<name>A0ABC8ITM0_ERUVS</name>
<dbReference type="PANTHER" id="PTHR31009">
    <property type="entry name" value="S-ADENOSYL-L-METHIONINE:CARBOXYL METHYLTRANSFERASE FAMILY PROTEIN"/>
    <property type="match status" value="1"/>
</dbReference>
<evidence type="ECO:0000256" key="4">
    <source>
        <dbReference type="ARBA" id="ARBA00022723"/>
    </source>
</evidence>
<dbReference type="Proteomes" id="UP001642260">
    <property type="component" value="Unassembled WGS sequence"/>
</dbReference>
<comment type="caution">
    <text evidence="6">The sequence shown here is derived from an EMBL/GenBank/DDBJ whole genome shotgun (WGS) entry which is preliminary data.</text>
</comment>
<keyword evidence="1" id="KW-0489">Methyltransferase</keyword>
<evidence type="ECO:0000313" key="7">
    <source>
        <dbReference type="Proteomes" id="UP001642260"/>
    </source>
</evidence>
<dbReference type="InterPro" id="IPR029063">
    <property type="entry name" value="SAM-dependent_MTases_sf"/>
</dbReference>
<keyword evidence="2" id="KW-0808">Transferase</keyword>
<accession>A0ABC8ITM0</accession>
<evidence type="ECO:0000256" key="1">
    <source>
        <dbReference type="ARBA" id="ARBA00022603"/>
    </source>
</evidence>
<dbReference type="Gene3D" id="3.40.50.150">
    <property type="entry name" value="Vaccinia Virus protein VP39"/>
    <property type="match status" value="1"/>
</dbReference>
<dbReference type="GO" id="GO:0046872">
    <property type="term" value="F:metal ion binding"/>
    <property type="evidence" value="ECO:0007669"/>
    <property type="project" value="UniProtKB-KW"/>
</dbReference>
<dbReference type="SUPFAM" id="SSF53335">
    <property type="entry name" value="S-adenosyl-L-methionine-dependent methyltransferases"/>
    <property type="match status" value="1"/>
</dbReference>
<dbReference type="GO" id="GO:0008168">
    <property type="term" value="F:methyltransferase activity"/>
    <property type="evidence" value="ECO:0007669"/>
    <property type="project" value="UniProtKB-KW"/>
</dbReference>
<dbReference type="InterPro" id="IPR005299">
    <property type="entry name" value="MeTrfase_7"/>
</dbReference>
<dbReference type="InterPro" id="IPR042086">
    <property type="entry name" value="MeTrfase_capping"/>
</dbReference>
<dbReference type="Gene3D" id="1.10.1200.270">
    <property type="entry name" value="Methyltransferase, alpha-helical capping domain"/>
    <property type="match status" value="1"/>
</dbReference>
<sequence>MASSKQMLTSALHSMEHTQGVHVKIADLGLGDGGHTFSTADTVVEVLGRKLAATKGGTAFLVFFSDLRLSDEFITRFRQFENRVTDSGKEYYVAGTSRSGIYWPLFPKGELDVVVTTNALQWLSHVPRKVMEKGTMTWNKGRVWIEGAEKEVVEAYAEQADNDLVTFLKYRKEDMVVGGMLFMLMPGRPSGLENQVTDDSPFKLIFTTLMDQAWQDLVDEGSVKEDIRDAFNIPLYLRNTDEVAAAIESCGGFKIEKMETINIADPMNARQQEFMRDPDSYGRAMANLVQSGQIKPMLEAYLDPDLTSKLFKQYAIRAANNKEFLTKNSFYHMIAVSAIRV</sequence>
<evidence type="ECO:0000256" key="3">
    <source>
        <dbReference type="ARBA" id="ARBA00022691"/>
    </source>
</evidence>
<keyword evidence="5" id="KW-0460">Magnesium</keyword>
<organism evidence="6 7">
    <name type="scientific">Eruca vesicaria subsp. sativa</name>
    <name type="common">Garden rocket</name>
    <name type="synonym">Eruca sativa</name>
    <dbReference type="NCBI Taxonomy" id="29727"/>
    <lineage>
        <taxon>Eukaryota</taxon>
        <taxon>Viridiplantae</taxon>
        <taxon>Streptophyta</taxon>
        <taxon>Embryophyta</taxon>
        <taxon>Tracheophyta</taxon>
        <taxon>Spermatophyta</taxon>
        <taxon>Magnoliopsida</taxon>
        <taxon>eudicotyledons</taxon>
        <taxon>Gunneridae</taxon>
        <taxon>Pentapetalae</taxon>
        <taxon>rosids</taxon>
        <taxon>malvids</taxon>
        <taxon>Brassicales</taxon>
        <taxon>Brassicaceae</taxon>
        <taxon>Brassiceae</taxon>
        <taxon>Eruca</taxon>
    </lineage>
</organism>
<dbReference type="Pfam" id="PF03492">
    <property type="entry name" value="Methyltransf_7"/>
    <property type="match status" value="1"/>
</dbReference>
<dbReference type="GO" id="GO:0032259">
    <property type="term" value="P:methylation"/>
    <property type="evidence" value="ECO:0007669"/>
    <property type="project" value="UniProtKB-KW"/>
</dbReference>
<proteinExistence type="predicted"/>
<dbReference type="EMBL" id="CAKOAT010052934">
    <property type="protein sequence ID" value="CAH8299946.1"/>
    <property type="molecule type" value="Genomic_DNA"/>
</dbReference>
<protein>
    <submittedName>
        <fullName evidence="6">Uncharacterized protein</fullName>
    </submittedName>
</protein>
<keyword evidence="7" id="KW-1185">Reference proteome</keyword>
<evidence type="ECO:0000256" key="2">
    <source>
        <dbReference type="ARBA" id="ARBA00022679"/>
    </source>
</evidence>
<gene>
    <name evidence="6" type="ORF">ERUC_LOCUS2656</name>
</gene>
<keyword evidence="3" id="KW-0949">S-adenosyl-L-methionine</keyword>